<evidence type="ECO:0000313" key="2">
    <source>
        <dbReference type="Proteomes" id="UP000799755"/>
    </source>
</evidence>
<gene>
    <name evidence="1" type="ORF">BDR25DRAFT_220738</name>
</gene>
<protein>
    <submittedName>
        <fullName evidence="1">Cytochrome P450</fullName>
    </submittedName>
</protein>
<keyword evidence="2" id="KW-1185">Reference proteome</keyword>
<dbReference type="Proteomes" id="UP000799755">
    <property type="component" value="Unassembled WGS sequence"/>
</dbReference>
<name>A0ACB6R2D0_9PLEO</name>
<proteinExistence type="predicted"/>
<sequence length="533" mass="59438">LRTSFKMLLFLHSVPVLLVSSAAAILLGTIVYRLVFHPLANIPGPKIAAITRIWLAYHSRKGNNHEFEPALHRKYGPVVRISPNEVMVCSEQGVRTTYSAGSLFIKAPWYQVCAAPDSRRKGVERFDLFTEMDKERYRSQRRAIGPAYSIAGMEKHEHLLNTYLAKFLAKMRSLNGDWISLSEWMHIFALDALSTFTVSKSVDYTSQGNDGENMVASDKHWGYFTVVGLFPWIVYITQRIPRFSMILMVPVSLVLGLKIPTGLPIFRFVVPNIITRLSKLESTASARMPADRPGLETSSDGPKDLLASLMQLHTSKGARFHPSWVLGIAITNFGAGHDTMAITLSSCVYQIASNLVAKERLVKELREAGIGQGTGYTETVNRIPYLLACVKEAMRMNPAIGASMPRIVPEPGVTFAGHYLPPGTTVGVNPWALHYDPTIFSSPEEFQPERWLSNGTEDDKSRIGRMDACWLGFGGRSRSCPGQYLARFFVVKALVGMFGVGGFNVEVRGEPEFKGWFSVHMNARTEVRFAVRR</sequence>
<comment type="caution">
    <text evidence="1">The sequence shown here is derived from an EMBL/GenBank/DDBJ whole genome shotgun (WGS) entry which is preliminary data.</text>
</comment>
<dbReference type="EMBL" id="MU003502">
    <property type="protein sequence ID" value="KAF2472492.1"/>
    <property type="molecule type" value="Genomic_DNA"/>
</dbReference>
<accession>A0ACB6R2D0</accession>
<organism evidence="1 2">
    <name type="scientific">Lindgomyces ingoldianus</name>
    <dbReference type="NCBI Taxonomy" id="673940"/>
    <lineage>
        <taxon>Eukaryota</taxon>
        <taxon>Fungi</taxon>
        <taxon>Dikarya</taxon>
        <taxon>Ascomycota</taxon>
        <taxon>Pezizomycotina</taxon>
        <taxon>Dothideomycetes</taxon>
        <taxon>Pleosporomycetidae</taxon>
        <taxon>Pleosporales</taxon>
        <taxon>Lindgomycetaceae</taxon>
        <taxon>Lindgomyces</taxon>
    </lineage>
</organism>
<feature type="non-terminal residue" evidence="1">
    <location>
        <position position="1"/>
    </location>
</feature>
<reference evidence="1" key="1">
    <citation type="journal article" date="2020" name="Stud. Mycol.">
        <title>101 Dothideomycetes genomes: a test case for predicting lifestyles and emergence of pathogens.</title>
        <authorList>
            <person name="Haridas S."/>
            <person name="Albert R."/>
            <person name="Binder M."/>
            <person name="Bloem J."/>
            <person name="Labutti K."/>
            <person name="Salamov A."/>
            <person name="Andreopoulos B."/>
            <person name="Baker S."/>
            <person name="Barry K."/>
            <person name="Bills G."/>
            <person name="Bluhm B."/>
            <person name="Cannon C."/>
            <person name="Castanera R."/>
            <person name="Culley D."/>
            <person name="Daum C."/>
            <person name="Ezra D."/>
            <person name="Gonzalez J."/>
            <person name="Henrissat B."/>
            <person name="Kuo A."/>
            <person name="Liang C."/>
            <person name="Lipzen A."/>
            <person name="Lutzoni F."/>
            <person name="Magnuson J."/>
            <person name="Mondo S."/>
            <person name="Nolan M."/>
            <person name="Ohm R."/>
            <person name="Pangilinan J."/>
            <person name="Park H.-J."/>
            <person name="Ramirez L."/>
            <person name="Alfaro M."/>
            <person name="Sun H."/>
            <person name="Tritt A."/>
            <person name="Yoshinaga Y."/>
            <person name="Zwiers L.-H."/>
            <person name="Turgeon B."/>
            <person name="Goodwin S."/>
            <person name="Spatafora J."/>
            <person name="Crous P."/>
            <person name="Grigoriev I."/>
        </authorList>
    </citation>
    <scope>NUCLEOTIDE SEQUENCE</scope>
    <source>
        <strain evidence="1">ATCC 200398</strain>
    </source>
</reference>
<evidence type="ECO:0000313" key="1">
    <source>
        <dbReference type="EMBL" id="KAF2472492.1"/>
    </source>
</evidence>